<name>A0A1X6NVC2_PORUM</name>
<reference evidence="2 3" key="1">
    <citation type="submission" date="2017-03" db="EMBL/GenBank/DDBJ databases">
        <title>WGS assembly of Porphyra umbilicalis.</title>
        <authorList>
            <person name="Brawley S.H."/>
            <person name="Blouin N.A."/>
            <person name="Ficko-Blean E."/>
            <person name="Wheeler G.L."/>
            <person name="Lohr M."/>
            <person name="Goodson H.V."/>
            <person name="Jenkins J.W."/>
            <person name="Blaby-Haas C.E."/>
            <person name="Helliwell K.E."/>
            <person name="Chan C."/>
            <person name="Marriage T."/>
            <person name="Bhattacharya D."/>
            <person name="Klein A.S."/>
            <person name="Badis Y."/>
            <person name="Brodie J."/>
            <person name="Cao Y."/>
            <person name="Collen J."/>
            <person name="Dittami S.M."/>
            <person name="Gachon C.M."/>
            <person name="Green B.R."/>
            <person name="Karpowicz S."/>
            <person name="Kim J.W."/>
            <person name="Kudahl U."/>
            <person name="Lin S."/>
            <person name="Michel G."/>
            <person name="Mittag M."/>
            <person name="Olson B.J."/>
            <person name="Pangilinan J."/>
            <person name="Peng Y."/>
            <person name="Qiu H."/>
            <person name="Shu S."/>
            <person name="Singer J.T."/>
            <person name="Smith A.G."/>
            <person name="Sprecher B.N."/>
            <person name="Wagner V."/>
            <person name="Wang W."/>
            <person name="Wang Z.-Y."/>
            <person name="Yan J."/>
            <person name="Yarish C."/>
            <person name="Zoeuner-Riek S."/>
            <person name="Zhuang Y."/>
            <person name="Zou Y."/>
            <person name="Lindquist E.A."/>
            <person name="Grimwood J."/>
            <person name="Barry K."/>
            <person name="Rokhsar D.S."/>
            <person name="Schmutz J."/>
            <person name="Stiller J.W."/>
            <person name="Grossman A.R."/>
            <person name="Prochnik S.E."/>
        </authorList>
    </citation>
    <scope>NUCLEOTIDE SEQUENCE [LARGE SCALE GENOMIC DNA]</scope>
    <source>
        <strain evidence="2">4086291</strain>
    </source>
</reference>
<sequence length="170" mass="17652">MGRAVRPPWRGRVVGGAKLPRRAAPPSRRGRLADPATAAAGGKGRSAASRVGRRDARAGVWRRPRLIVAAQGATAAGPSGGEGRTRRRQALAAVVGNVATGRRRHVGGGGGAARAAYKRLPRLLVAGEEVGAETRRQGTHVVVGLLLIARRQIVIFPVIDSGDALHLGAR</sequence>
<evidence type="ECO:0000313" key="2">
    <source>
        <dbReference type="EMBL" id="OSX72558.1"/>
    </source>
</evidence>
<evidence type="ECO:0000313" key="3">
    <source>
        <dbReference type="Proteomes" id="UP000218209"/>
    </source>
</evidence>
<keyword evidence="3" id="KW-1185">Reference proteome</keyword>
<accession>A0A1X6NVC2</accession>
<evidence type="ECO:0000256" key="1">
    <source>
        <dbReference type="SAM" id="MobiDB-lite"/>
    </source>
</evidence>
<dbReference type="AlphaFoldDB" id="A0A1X6NVC2"/>
<organism evidence="2 3">
    <name type="scientific">Porphyra umbilicalis</name>
    <name type="common">Purple laver</name>
    <name type="synonym">Red alga</name>
    <dbReference type="NCBI Taxonomy" id="2786"/>
    <lineage>
        <taxon>Eukaryota</taxon>
        <taxon>Rhodophyta</taxon>
        <taxon>Bangiophyceae</taxon>
        <taxon>Bangiales</taxon>
        <taxon>Bangiaceae</taxon>
        <taxon>Porphyra</taxon>
    </lineage>
</organism>
<feature type="region of interest" description="Disordered" evidence="1">
    <location>
        <begin position="1"/>
        <end position="57"/>
    </location>
</feature>
<dbReference type="EMBL" id="KV919053">
    <property type="protein sequence ID" value="OSX72558.1"/>
    <property type="molecule type" value="Genomic_DNA"/>
</dbReference>
<feature type="compositionally biased region" description="Low complexity" evidence="1">
    <location>
        <begin position="36"/>
        <end position="50"/>
    </location>
</feature>
<gene>
    <name evidence="2" type="ORF">BU14_0424s0014</name>
</gene>
<dbReference type="Proteomes" id="UP000218209">
    <property type="component" value="Unassembled WGS sequence"/>
</dbReference>
<proteinExistence type="predicted"/>
<protein>
    <submittedName>
        <fullName evidence="2">Uncharacterized protein</fullName>
    </submittedName>
</protein>